<dbReference type="InParanoid" id="J4H0R3"/>
<dbReference type="RefSeq" id="XP_012178082.1">
    <property type="nucleotide sequence ID" value="XM_012322692.1"/>
</dbReference>
<dbReference type="PANTHER" id="PTHR42791">
    <property type="entry name" value="GNAT FAMILY ACETYLTRANSFERASE"/>
    <property type="match status" value="1"/>
</dbReference>
<evidence type="ECO:0000313" key="2">
    <source>
        <dbReference type="EMBL" id="CCL98799.1"/>
    </source>
</evidence>
<organism evidence="2 3">
    <name type="scientific">Fibroporia radiculosa</name>
    <dbReference type="NCBI Taxonomy" id="599839"/>
    <lineage>
        <taxon>Eukaryota</taxon>
        <taxon>Fungi</taxon>
        <taxon>Dikarya</taxon>
        <taxon>Basidiomycota</taxon>
        <taxon>Agaricomycotina</taxon>
        <taxon>Agaricomycetes</taxon>
        <taxon>Polyporales</taxon>
        <taxon>Fibroporiaceae</taxon>
        <taxon>Fibroporia</taxon>
    </lineage>
</organism>
<sequence>MDMKTQYVLIPEEERAVQAEWHSSPPIVAHMKYTHIPAGVRAIEAAFEHDPLKCYINDTPDARNSRLRNAYLRLGLVIQLSMYVHQKEVYTVDGGDAIASYSRTGDMGPLFRFFAPIFRALDMFSSPEQKRRRAEANSKLNAANEAIFGKGPYDMVLLMELATTPEKQGRGYGTALVAAVTDIADAIGKRTWLQSSNIANTMFYERCGFVTVGGYKLGDTNPTWTKPPVIVRIMMREPRTRRSDGMQGSRA</sequence>
<dbReference type="InterPro" id="IPR052523">
    <property type="entry name" value="Trichothecene_AcTrans"/>
</dbReference>
<evidence type="ECO:0000259" key="1">
    <source>
        <dbReference type="PROSITE" id="PS51186"/>
    </source>
</evidence>
<accession>J4H0R3</accession>
<dbReference type="GeneID" id="24093710"/>
<gene>
    <name evidence="2" type="ORF">FIBRA_00804</name>
</gene>
<dbReference type="InterPro" id="IPR000182">
    <property type="entry name" value="GNAT_dom"/>
</dbReference>
<dbReference type="Pfam" id="PF13508">
    <property type="entry name" value="Acetyltransf_7"/>
    <property type="match status" value="1"/>
</dbReference>
<dbReference type="CDD" id="cd04301">
    <property type="entry name" value="NAT_SF"/>
    <property type="match status" value="1"/>
</dbReference>
<name>J4H0R3_9APHY</name>
<dbReference type="InterPro" id="IPR016181">
    <property type="entry name" value="Acyl_CoA_acyltransferase"/>
</dbReference>
<dbReference type="AlphaFoldDB" id="J4H0R3"/>
<dbReference type="OrthoDB" id="2744543at2759"/>
<dbReference type="PROSITE" id="PS51186">
    <property type="entry name" value="GNAT"/>
    <property type="match status" value="1"/>
</dbReference>
<dbReference type="Gene3D" id="3.40.630.30">
    <property type="match status" value="1"/>
</dbReference>
<feature type="domain" description="N-acetyltransferase" evidence="1">
    <location>
        <begin position="96"/>
        <end position="236"/>
    </location>
</feature>
<protein>
    <recommendedName>
        <fullName evidence="1">N-acetyltransferase domain-containing protein</fullName>
    </recommendedName>
</protein>
<dbReference type="STRING" id="599839.J4H0R3"/>
<dbReference type="SUPFAM" id="SSF55729">
    <property type="entry name" value="Acyl-CoA N-acyltransferases (Nat)"/>
    <property type="match status" value="1"/>
</dbReference>
<dbReference type="Proteomes" id="UP000006352">
    <property type="component" value="Unassembled WGS sequence"/>
</dbReference>
<dbReference type="EMBL" id="HE796900">
    <property type="protein sequence ID" value="CCL98799.1"/>
    <property type="molecule type" value="Genomic_DNA"/>
</dbReference>
<evidence type="ECO:0000313" key="3">
    <source>
        <dbReference type="Proteomes" id="UP000006352"/>
    </source>
</evidence>
<keyword evidence="3" id="KW-1185">Reference proteome</keyword>
<reference evidence="2 3" key="1">
    <citation type="journal article" date="2012" name="Appl. Environ. Microbiol.">
        <title>Short-read sequencing for genomic analysis of the brown rot fungus Fibroporia radiculosa.</title>
        <authorList>
            <person name="Tang J.D."/>
            <person name="Perkins A.D."/>
            <person name="Sonstegard T.S."/>
            <person name="Schroeder S.G."/>
            <person name="Burgess S.C."/>
            <person name="Diehl S.V."/>
        </authorList>
    </citation>
    <scope>NUCLEOTIDE SEQUENCE [LARGE SCALE GENOMIC DNA]</scope>
    <source>
        <strain evidence="2 3">TFFH 294</strain>
    </source>
</reference>
<dbReference type="HOGENOM" id="CLU_074876_1_0_1"/>
<proteinExistence type="predicted"/>
<dbReference type="GO" id="GO:0016747">
    <property type="term" value="F:acyltransferase activity, transferring groups other than amino-acyl groups"/>
    <property type="evidence" value="ECO:0007669"/>
    <property type="project" value="InterPro"/>
</dbReference>
<dbReference type="PANTHER" id="PTHR42791:SF1">
    <property type="entry name" value="N-ACETYLTRANSFERASE DOMAIN-CONTAINING PROTEIN"/>
    <property type="match status" value="1"/>
</dbReference>